<feature type="compositionally biased region" description="Pro residues" evidence="1">
    <location>
        <begin position="281"/>
        <end position="299"/>
    </location>
</feature>
<organism evidence="3 4">
    <name type="scientific">Chrysophaeum taylorii</name>
    <dbReference type="NCBI Taxonomy" id="2483200"/>
    <lineage>
        <taxon>Eukaryota</taxon>
        <taxon>Sar</taxon>
        <taxon>Stramenopiles</taxon>
        <taxon>Ochrophyta</taxon>
        <taxon>Pelagophyceae</taxon>
        <taxon>Pelagomonadales</taxon>
        <taxon>Pelagomonadaceae</taxon>
        <taxon>Chrysophaeum</taxon>
    </lineage>
</organism>
<feature type="region of interest" description="Disordered" evidence="1">
    <location>
        <begin position="59"/>
        <end position="81"/>
    </location>
</feature>
<reference evidence="3" key="1">
    <citation type="submission" date="2023-01" db="EMBL/GenBank/DDBJ databases">
        <title>Metagenome sequencing of chrysophaentin producing Chrysophaeum taylorii.</title>
        <authorList>
            <person name="Davison J."/>
            <person name="Bewley C."/>
        </authorList>
    </citation>
    <scope>NUCLEOTIDE SEQUENCE</scope>
    <source>
        <strain evidence="3">NIES-1699</strain>
    </source>
</reference>
<dbReference type="CDD" id="cd00201">
    <property type="entry name" value="WW"/>
    <property type="match status" value="1"/>
</dbReference>
<comment type="caution">
    <text evidence="3">The sequence shown here is derived from an EMBL/GenBank/DDBJ whole genome shotgun (WGS) entry which is preliminary data.</text>
</comment>
<name>A0AAD7UKT6_9STRA</name>
<feature type="region of interest" description="Disordered" evidence="1">
    <location>
        <begin position="176"/>
        <end position="299"/>
    </location>
</feature>
<dbReference type="InterPro" id="IPR036020">
    <property type="entry name" value="WW_dom_sf"/>
</dbReference>
<dbReference type="InterPro" id="IPR001202">
    <property type="entry name" value="WW_dom"/>
</dbReference>
<dbReference type="SMART" id="SM00456">
    <property type="entry name" value="WW"/>
    <property type="match status" value="1"/>
</dbReference>
<feature type="domain" description="WW" evidence="2">
    <location>
        <begin position="157"/>
        <end position="190"/>
    </location>
</feature>
<evidence type="ECO:0000259" key="2">
    <source>
        <dbReference type="PROSITE" id="PS50020"/>
    </source>
</evidence>
<dbReference type="SUPFAM" id="SSF51045">
    <property type="entry name" value="WW domain"/>
    <property type="match status" value="1"/>
</dbReference>
<sequence length="299" mass="32360">MRRQQEHAKAFQRQVEAEEEFLRSSQRQVERDAQVAARLAAGHDESAAFDAIQQAQRDAEMAARLQSEYDHRGRTARPTVKTTKKTVRVLVPATARPGDSLAVKTSSMGKFEITVPEWARPDSHFDCLITTTIEIVPLQRTRQTANRNAYQPPLPPDNLPPGWERGATPDGVPFYVDHNTRTTHWAPPSTPAPAPASSAPASSAPASSAPGEAALSRMTEEEMLAEAIARSLQDAPPAEAEVPEDDPPQDSDAHDVVDEVPAGSETDLLGLGDPSRDDGPQTPPPPPQGDHQQPQPPAI</sequence>
<dbReference type="Gene3D" id="2.20.70.10">
    <property type="match status" value="1"/>
</dbReference>
<evidence type="ECO:0000256" key="1">
    <source>
        <dbReference type="SAM" id="MobiDB-lite"/>
    </source>
</evidence>
<accession>A0AAD7UKT6</accession>
<feature type="compositionally biased region" description="Low complexity" evidence="1">
    <location>
        <begin position="195"/>
        <end position="216"/>
    </location>
</feature>
<keyword evidence="4" id="KW-1185">Reference proteome</keyword>
<proteinExistence type="predicted"/>
<dbReference type="PROSITE" id="PS50020">
    <property type="entry name" value="WW_DOMAIN_2"/>
    <property type="match status" value="1"/>
</dbReference>
<dbReference type="Proteomes" id="UP001230188">
    <property type="component" value="Unassembled WGS sequence"/>
</dbReference>
<evidence type="ECO:0000313" key="4">
    <source>
        <dbReference type="Proteomes" id="UP001230188"/>
    </source>
</evidence>
<dbReference type="AlphaFoldDB" id="A0AAD7UKT6"/>
<dbReference type="Pfam" id="PF00397">
    <property type="entry name" value="WW"/>
    <property type="match status" value="1"/>
</dbReference>
<evidence type="ECO:0000313" key="3">
    <source>
        <dbReference type="EMBL" id="KAJ8610596.1"/>
    </source>
</evidence>
<gene>
    <name evidence="3" type="ORF">CTAYLR_007163</name>
</gene>
<protein>
    <recommendedName>
        <fullName evidence="2">WW domain-containing protein</fullName>
    </recommendedName>
</protein>
<dbReference type="EMBL" id="JAQMWT010000099">
    <property type="protein sequence ID" value="KAJ8610596.1"/>
    <property type="molecule type" value="Genomic_DNA"/>
</dbReference>
<feature type="compositionally biased region" description="Basic and acidic residues" evidence="1">
    <location>
        <begin position="59"/>
        <end position="73"/>
    </location>
</feature>